<evidence type="ECO:0000313" key="2">
    <source>
        <dbReference type="Proteomes" id="UP000221734"/>
    </source>
</evidence>
<dbReference type="KEGG" id="kst:KSMBR1_2305"/>
<dbReference type="Proteomes" id="UP000221734">
    <property type="component" value="Chromosome Kuenenia_stuttgartiensis_MBR1"/>
</dbReference>
<proteinExistence type="predicted"/>
<accession>A0A2C9CGI7</accession>
<dbReference type="AlphaFoldDB" id="A0A2C9CGI7"/>
<name>A0A2C9CGI7_KUEST</name>
<dbReference type="RefSeq" id="WP_099325474.1">
    <property type="nucleotide sequence ID" value="NZ_LT934425.1"/>
</dbReference>
<protein>
    <submittedName>
        <fullName evidence="1">Uncharacterized protein</fullName>
    </submittedName>
</protein>
<gene>
    <name evidence="1" type="ORF">KSMBR1_2305</name>
</gene>
<sequence length="174" mass="20426">MTAIETMQETLDMAMEINSELANFYCAMAYPGSQLYDIAIKEGWELPKEWYGYSQHSYETLPLPTKYISAREVLKFRDDAFCKYFKNADYLNMMEGIFGKEVKEHIQEMAKTRLKRKILETGRYIFSEFGIGISMKCLFADARFLENGVVFRGKWDRLNCKEDFEICPGFQGDW</sequence>
<dbReference type="EMBL" id="LT934425">
    <property type="protein sequence ID" value="SOH04800.1"/>
    <property type="molecule type" value="Genomic_DNA"/>
</dbReference>
<evidence type="ECO:0000313" key="1">
    <source>
        <dbReference type="EMBL" id="SOH04800.1"/>
    </source>
</evidence>
<keyword evidence="2" id="KW-1185">Reference proteome</keyword>
<dbReference type="OrthoDB" id="9801424at2"/>
<reference evidence="2" key="1">
    <citation type="submission" date="2017-10" db="EMBL/GenBank/DDBJ databases">
        <authorList>
            <person name="Frank J."/>
        </authorList>
    </citation>
    <scope>NUCLEOTIDE SEQUENCE [LARGE SCALE GENOMIC DNA]</scope>
</reference>
<organism evidence="1 2">
    <name type="scientific">Kuenenia stuttgartiensis</name>
    <dbReference type="NCBI Taxonomy" id="174633"/>
    <lineage>
        <taxon>Bacteria</taxon>
        <taxon>Pseudomonadati</taxon>
        <taxon>Planctomycetota</taxon>
        <taxon>Candidatus Brocadiia</taxon>
        <taxon>Candidatus Brocadiales</taxon>
        <taxon>Candidatus Brocadiaceae</taxon>
        <taxon>Candidatus Kuenenia</taxon>
    </lineage>
</organism>